<gene>
    <name evidence="2" type="ORF">FF36_03420</name>
</gene>
<organism evidence="2 3">
    <name type="scientific">Frankia torreyi</name>
    <dbReference type="NCBI Taxonomy" id="1856"/>
    <lineage>
        <taxon>Bacteria</taxon>
        <taxon>Bacillati</taxon>
        <taxon>Actinomycetota</taxon>
        <taxon>Actinomycetes</taxon>
        <taxon>Frankiales</taxon>
        <taxon>Frankiaceae</taxon>
        <taxon>Frankia</taxon>
    </lineage>
</organism>
<dbReference type="PATRIC" id="fig|1502723.3.peg.2855"/>
<keyword evidence="2" id="KW-0808">Transferase</keyword>
<dbReference type="Proteomes" id="UP000032545">
    <property type="component" value="Unassembled WGS sequence"/>
</dbReference>
<keyword evidence="3" id="KW-1185">Reference proteome</keyword>
<dbReference type="SUPFAM" id="SSF53474">
    <property type="entry name" value="alpha/beta-Hydrolases"/>
    <property type="match status" value="1"/>
</dbReference>
<dbReference type="InterPro" id="IPR050266">
    <property type="entry name" value="AB_hydrolase_sf"/>
</dbReference>
<protein>
    <submittedName>
        <fullName evidence="2">Putative hydrolase or acyltransferase of alpha/beta superfamily</fullName>
    </submittedName>
</protein>
<dbReference type="RefSeq" id="WP_044886012.1">
    <property type="nucleotide sequence ID" value="NZ_JYFN01000025.1"/>
</dbReference>
<keyword evidence="2" id="KW-0378">Hydrolase</keyword>
<name>A0A0D8BDU1_9ACTN</name>
<dbReference type="EMBL" id="JYFN01000025">
    <property type="protein sequence ID" value="KJE22351.1"/>
    <property type="molecule type" value="Genomic_DNA"/>
</dbReference>
<dbReference type="AlphaFoldDB" id="A0A0D8BDU1"/>
<comment type="caution">
    <text evidence="2">The sequence shown here is derived from an EMBL/GenBank/DDBJ whole genome shotgun (WGS) entry which is preliminary data.</text>
</comment>
<dbReference type="PRINTS" id="PR00111">
    <property type="entry name" value="ABHYDROLASE"/>
</dbReference>
<dbReference type="GO" id="GO:0016746">
    <property type="term" value="F:acyltransferase activity"/>
    <property type="evidence" value="ECO:0007669"/>
    <property type="project" value="UniProtKB-KW"/>
</dbReference>
<reference evidence="3" key="1">
    <citation type="submission" date="2015-02" db="EMBL/GenBank/DDBJ databases">
        <title>Draft Genome of Frankia sp. CpI1-S.</title>
        <authorList>
            <person name="Oshone R.T."/>
            <person name="Ngom M."/>
            <person name="Ghodhbane-Gtari F."/>
            <person name="Gtari M."/>
            <person name="Morris K."/>
            <person name="Thomas K."/>
            <person name="Sen A."/>
            <person name="Tisa L.S."/>
        </authorList>
    </citation>
    <scope>NUCLEOTIDE SEQUENCE [LARGE SCALE GENOMIC DNA]</scope>
    <source>
        <strain evidence="3">CpI1-S</strain>
    </source>
</reference>
<dbReference type="Pfam" id="PF12697">
    <property type="entry name" value="Abhydrolase_6"/>
    <property type="match status" value="1"/>
</dbReference>
<dbReference type="GO" id="GO:0016787">
    <property type="term" value="F:hydrolase activity"/>
    <property type="evidence" value="ECO:0007669"/>
    <property type="project" value="UniProtKB-KW"/>
</dbReference>
<dbReference type="PANTHER" id="PTHR43798:SF33">
    <property type="entry name" value="HYDROLASE, PUTATIVE (AFU_ORTHOLOGUE AFUA_2G14860)-RELATED"/>
    <property type="match status" value="1"/>
</dbReference>
<dbReference type="Gene3D" id="3.40.50.1820">
    <property type="entry name" value="alpha/beta hydrolase"/>
    <property type="match status" value="1"/>
</dbReference>
<evidence type="ECO:0000259" key="1">
    <source>
        <dbReference type="Pfam" id="PF12697"/>
    </source>
</evidence>
<evidence type="ECO:0000313" key="3">
    <source>
        <dbReference type="Proteomes" id="UP000032545"/>
    </source>
</evidence>
<evidence type="ECO:0000313" key="2">
    <source>
        <dbReference type="EMBL" id="KJE22351.1"/>
    </source>
</evidence>
<dbReference type="PANTHER" id="PTHR43798">
    <property type="entry name" value="MONOACYLGLYCEROL LIPASE"/>
    <property type="match status" value="1"/>
</dbReference>
<dbReference type="InterPro" id="IPR029058">
    <property type="entry name" value="AB_hydrolase_fold"/>
</dbReference>
<sequence>MPTTTDLSTTVHQVPTSSGPVPVTVTERGQGRVVLLLHGGAGPDSVAGFADLLAARGPARVLTPKHPGFGGTPRPDGIDSVRRLAEVYRGLLDLLDLTDVTVVGNSIGGWTAAELALAAPGRVGRLVLLNAVGPTSAEHPVADFFALTLDEVVNLSYADPDRFRINLAALTDAQKSVAAGNRAALQAYGGPTMADPSLAGRLGGLAVPTLVVWGEADRMAVPAYGRQYAAAIPGAAFHLLPAAGHLPHLEAPEALLTLLVQFAQFVDGTPTDGQ</sequence>
<dbReference type="InterPro" id="IPR000073">
    <property type="entry name" value="AB_hydrolase_1"/>
</dbReference>
<accession>A0A0D8BDU1</accession>
<feature type="domain" description="AB hydrolase-1" evidence="1">
    <location>
        <begin position="34"/>
        <end position="255"/>
    </location>
</feature>
<keyword evidence="2" id="KW-0012">Acyltransferase</keyword>
<proteinExistence type="predicted"/>
<reference evidence="2 3" key="2">
    <citation type="journal article" date="2016" name="Genome Announc.">
        <title>Permanent Draft Genome Sequences for Two Variants of Frankia sp. Strain CpI1, the First Frankia Strain Isolated from Root Nodules of Comptonia peregrina.</title>
        <authorList>
            <person name="Oshone R."/>
            <person name="Hurst S.G.IV."/>
            <person name="Abebe-Akele F."/>
            <person name="Simpson S."/>
            <person name="Morris K."/>
            <person name="Thomas W.K."/>
            <person name="Tisa L.S."/>
        </authorList>
    </citation>
    <scope>NUCLEOTIDE SEQUENCE [LARGE SCALE GENOMIC DNA]</scope>
    <source>
        <strain evidence="3">CpI1-S</strain>
    </source>
</reference>
<dbReference type="GO" id="GO:0016020">
    <property type="term" value="C:membrane"/>
    <property type="evidence" value="ECO:0007669"/>
    <property type="project" value="TreeGrafter"/>
</dbReference>